<feature type="signal peptide" evidence="2">
    <location>
        <begin position="1"/>
        <end position="25"/>
    </location>
</feature>
<dbReference type="AlphaFoldDB" id="A0AAD0RLC0"/>
<evidence type="ECO:0000256" key="2">
    <source>
        <dbReference type="SAM" id="SignalP"/>
    </source>
</evidence>
<evidence type="ECO:0000313" key="4">
    <source>
        <dbReference type="Proteomes" id="UP000258102"/>
    </source>
</evidence>
<feature type="chain" id="PRO_5042064574" evidence="2">
    <location>
        <begin position="26"/>
        <end position="337"/>
    </location>
</feature>
<reference evidence="3 4" key="1">
    <citation type="submission" date="2018-08" db="EMBL/GenBank/DDBJ databases">
        <title>Whole Genome Sequences of Two Pseudoalteromonas piscicida Strains, DE1-A and DE2-A, which Exhibit Strong Antibacterial Activity against Vibrio vulnificus.</title>
        <authorList>
            <person name="Richards G.P."/>
            <person name="Needleman D.S."/>
            <person name="Watson M.A."/>
            <person name="Polson S.W."/>
        </authorList>
    </citation>
    <scope>NUCLEOTIDE SEQUENCE [LARGE SCALE GENOMIC DNA]</scope>
    <source>
        <strain evidence="3 4">DE2-A</strain>
    </source>
</reference>
<keyword evidence="1" id="KW-1133">Transmembrane helix</keyword>
<gene>
    <name evidence="3" type="ORF">D0511_19425</name>
</gene>
<dbReference type="RefSeq" id="WP_088532850.1">
    <property type="nucleotide sequence ID" value="NZ_CP021647.1"/>
</dbReference>
<evidence type="ECO:0000256" key="1">
    <source>
        <dbReference type="SAM" id="Phobius"/>
    </source>
</evidence>
<dbReference type="KEGG" id="ppis:B1L02_21865"/>
<dbReference type="Pfam" id="PF13795">
    <property type="entry name" value="HupE_UreJ_2"/>
    <property type="match status" value="1"/>
</dbReference>
<feature type="transmembrane region" description="Helical" evidence="1">
    <location>
        <begin position="180"/>
        <end position="200"/>
    </location>
</feature>
<dbReference type="InterPro" id="IPR032809">
    <property type="entry name" value="Put_HupE_UreJ"/>
</dbReference>
<sequence length="337" mass="37467">MMQNSRILLLCLTMCLVTFSQQIHAHDARPIVIEINQRAQLADINIKVPASLSADSLPRITIDAQCEGKAESRLRHQSGAFLMSQTVQCEQSIAGRQLNIHFPASNPSLSTLVTVNLENGQQHSQLLAPQQTDWQIPSEENARGIVWQYTQMGALHIFAGWDHLLFVLCLVILAGSLRRIAITATGFTFGHSITLIATALNWIRVPTAFCEILIALSIVFMAVEIAKGDKLLWGYRQPVLVATSFGLIHGFGFAAVLDEIGLPQVELFWGLVSFNVGIELGQLTFIITVVTVFKIASQIPLLQWVKHIPSQTYIYVIGSVAAFWFWQRSISLFYPEV</sequence>
<accession>A0AAD0RLC0</accession>
<feature type="transmembrane region" description="Helical" evidence="1">
    <location>
        <begin position="153"/>
        <end position="173"/>
    </location>
</feature>
<feature type="transmembrane region" description="Helical" evidence="1">
    <location>
        <begin position="238"/>
        <end position="256"/>
    </location>
</feature>
<feature type="transmembrane region" description="Helical" evidence="1">
    <location>
        <begin position="313"/>
        <end position="334"/>
    </location>
</feature>
<proteinExistence type="predicted"/>
<evidence type="ECO:0000313" key="3">
    <source>
        <dbReference type="EMBL" id="AXR04119.1"/>
    </source>
</evidence>
<dbReference type="EMBL" id="CP031762">
    <property type="protein sequence ID" value="AXR04119.1"/>
    <property type="molecule type" value="Genomic_DNA"/>
</dbReference>
<dbReference type="Proteomes" id="UP000258102">
    <property type="component" value="Chromosome 2"/>
</dbReference>
<keyword evidence="1" id="KW-0472">Membrane</keyword>
<organism evidence="3 4">
    <name type="scientific">Pseudoalteromonas piscicida</name>
    <dbReference type="NCBI Taxonomy" id="43662"/>
    <lineage>
        <taxon>Bacteria</taxon>
        <taxon>Pseudomonadati</taxon>
        <taxon>Pseudomonadota</taxon>
        <taxon>Gammaproteobacteria</taxon>
        <taxon>Alteromonadales</taxon>
        <taxon>Pseudoalteromonadaceae</taxon>
        <taxon>Pseudoalteromonas</taxon>
    </lineage>
</organism>
<keyword evidence="2" id="KW-0732">Signal</keyword>
<feature type="transmembrane region" description="Helical" evidence="1">
    <location>
        <begin position="206"/>
        <end position="226"/>
    </location>
</feature>
<name>A0AAD0RLC0_PSEO7</name>
<feature type="transmembrane region" description="Helical" evidence="1">
    <location>
        <begin position="268"/>
        <end position="293"/>
    </location>
</feature>
<protein>
    <submittedName>
        <fullName evidence="3">HupE/UreJ family protein</fullName>
    </submittedName>
</protein>
<keyword evidence="1" id="KW-0812">Transmembrane</keyword>